<dbReference type="Ensembl" id="ENSCANT00000017618.1">
    <property type="protein sequence ID" value="ENSCANP00000004553.1"/>
    <property type="gene ID" value="ENSCANG00000015762.1"/>
</dbReference>
<dbReference type="AlphaFoldDB" id="A0A2K5HJM7"/>
<organism evidence="1 2">
    <name type="scientific">Colobus angolensis palliatus</name>
    <name type="common">Peters' Angolan colobus</name>
    <dbReference type="NCBI Taxonomy" id="336983"/>
    <lineage>
        <taxon>Eukaryota</taxon>
        <taxon>Metazoa</taxon>
        <taxon>Chordata</taxon>
        <taxon>Craniata</taxon>
        <taxon>Vertebrata</taxon>
        <taxon>Euteleostomi</taxon>
        <taxon>Mammalia</taxon>
        <taxon>Eutheria</taxon>
        <taxon>Euarchontoglires</taxon>
        <taxon>Primates</taxon>
        <taxon>Haplorrhini</taxon>
        <taxon>Catarrhini</taxon>
        <taxon>Cercopithecidae</taxon>
        <taxon>Colobinae</taxon>
        <taxon>Colobus</taxon>
    </lineage>
</organism>
<reference evidence="1" key="2">
    <citation type="submission" date="2025-09" db="UniProtKB">
        <authorList>
            <consortium name="Ensembl"/>
        </authorList>
    </citation>
    <scope>IDENTIFICATION</scope>
</reference>
<dbReference type="Proteomes" id="UP000233080">
    <property type="component" value="Unassembled WGS sequence"/>
</dbReference>
<proteinExistence type="predicted"/>
<reference evidence="1" key="1">
    <citation type="submission" date="2025-08" db="UniProtKB">
        <authorList>
            <consortium name="Ensembl"/>
        </authorList>
    </citation>
    <scope>IDENTIFICATION</scope>
</reference>
<evidence type="ECO:0000313" key="1">
    <source>
        <dbReference type="Ensembl" id="ENSCANP00000004553.1"/>
    </source>
</evidence>
<protein>
    <submittedName>
        <fullName evidence="1">Uncharacterized protein</fullName>
    </submittedName>
</protein>
<name>A0A2K5HJM7_COLAP</name>
<keyword evidence="2" id="KW-1185">Reference proteome</keyword>
<evidence type="ECO:0000313" key="2">
    <source>
        <dbReference type="Proteomes" id="UP000233080"/>
    </source>
</evidence>
<dbReference type="OMA" id="YLPLHIC"/>
<sequence length="100" mass="11115">MLSDVRIKRLPTTPTVPGFLSSFVGKDYKNIFIGITELCTSHKTRTKPVVYTGQGERHVYLPLHICYVSVSIHSSRPGPWASTPGSSHLLLRTASIRPPR</sequence>
<accession>A0A2K5HJM7</accession>